<keyword evidence="2" id="KW-1185">Reference proteome</keyword>
<protein>
    <submittedName>
        <fullName evidence="1">Uncharacterized protein</fullName>
    </submittedName>
</protein>
<dbReference type="Proteomes" id="UP000187735">
    <property type="component" value="Chromosome"/>
</dbReference>
<reference evidence="1 2" key="1">
    <citation type="journal article" date="2016" name="Front. Microbiol.">
        <title>Fuerstia marisgermanicae gen. nov., sp. nov., an Unusual Member of the Phylum Planctomycetes from the German Wadden Sea.</title>
        <authorList>
            <person name="Kohn T."/>
            <person name="Heuer A."/>
            <person name="Jogler M."/>
            <person name="Vollmers J."/>
            <person name="Boedeker C."/>
            <person name="Bunk B."/>
            <person name="Rast P."/>
            <person name="Borchert D."/>
            <person name="Glockner I."/>
            <person name="Freese H.M."/>
            <person name="Klenk H.P."/>
            <person name="Overmann J."/>
            <person name="Kaster A.K."/>
            <person name="Rohde M."/>
            <person name="Wiegand S."/>
            <person name="Jogler C."/>
        </authorList>
    </citation>
    <scope>NUCLEOTIDE SEQUENCE [LARGE SCALE GENOMIC DNA]</scope>
    <source>
        <strain evidence="1 2">NH11</strain>
    </source>
</reference>
<name>A0A1P8WQQ7_9PLAN</name>
<accession>A0A1P8WQQ7</accession>
<organism evidence="1 2">
    <name type="scientific">Fuerstiella marisgermanici</name>
    <dbReference type="NCBI Taxonomy" id="1891926"/>
    <lineage>
        <taxon>Bacteria</taxon>
        <taxon>Pseudomonadati</taxon>
        <taxon>Planctomycetota</taxon>
        <taxon>Planctomycetia</taxon>
        <taxon>Planctomycetales</taxon>
        <taxon>Planctomycetaceae</taxon>
        <taxon>Fuerstiella</taxon>
    </lineage>
</organism>
<evidence type="ECO:0000313" key="1">
    <source>
        <dbReference type="EMBL" id="APZ96396.1"/>
    </source>
</evidence>
<gene>
    <name evidence="1" type="ORF">Fuma_06065</name>
</gene>
<dbReference type="KEGG" id="fmr:Fuma_06065"/>
<dbReference type="AlphaFoldDB" id="A0A1P8WQQ7"/>
<evidence type="ECO:0000313" key="2">
    <source>
        <dbReference type="Proteomes" id="UP000187735"/>
    </source>
</evidence>
<proteinExistence type="predicted"/>
<dbReference type="EMBL" id="CP017641">
    <property type="protein sequence ID" value="APZ96396.1"/>
    <property type="molecule type" value="Genomic_DNA"/>
</dbReference>
<sequence length="86" mass="9346">MVKGEQFIVETPGPALPRLTRNQILAAFQSGHLPIIAVIRHCPESECIPVLEFLGDEAIGTSESNAKSVPALTLLLQSIRRGTLFH</sequence>
<dbReference type="STRING" id="1891926.Fuma_06065"/>